<dbReference type="InParanoid" id="A0A2P6NIG8"/>
<feature type="compositionally biased region" description="Polar residues" evidence="1">
    <location>
        <begin position="10"/>
        <end position="24"/>
    </location>
</feature>
<evidence type="ECO:0000256" key="1">
    <source>
        <dbReference type="SAM" id="MobiDB-lite"/>
    </source>
</evidence>
<dbReference type="AlphaFoldDB" id="A0A2P6NIG8"/>
<comment type="caution">
    <text evidence="2">The sequence shown here is derived from an EMBL/GenBank/DDBJ whole genome shotgun (WGS) entry which is preliminary data.</text>
</comment>
<proteinExistence type="predicted"/>
<reference evidence="2 3" key="1">
    <citation type="journal article" date="2018" name="Genome Biol. Evol.">
        <title>Multiple Roots of Fruiting Body Formation in Amoebozoa.</title>
        <authorList>
            <person name="Hillmann F."/>
            <person name="Forbes G."/>
            <person name="Novohradska S."/>
            <person name="Ferling I."/>
            <person name="Riege K."/>
            <person name="Groth M."/>
            <person name="Westermann M."/>
            <person name="Marz M."/>
            <person name="Spaller T."/>
            <person name="Winckler T."/>
            <person name="Schaap P."/>
            <person name="Glockner G."/>
        </authorList>
    </citation>
    <scope>NUCLEOTIDE SEQUENCE [LARGE SCALE GENOMIC DNA]</scope>
    <source>
        <strain evidence="2 3">Jena</strain>
    </source>
</reference>
<accession>A0A2P6NIG8</accession>
<protein>
    <submittedName>
        <fullName evidence="2">Uncharacterized protein</fullName>
    </submittedName>
</protein>
<feature type="compositionally biased region" description="Acidic residues" evidence="1">
    <location>
        <begin position="95"/>
        <end position="117"/>
    </location>
</feature>
<evidence type="ECO:0000313" key="3">
    <source>
        <dbReference type="Proteomes" id="UP000241769"/>
    </source>
</evidence>
<gene>
    <name evidence="2" type="ORF">PROFUN_09088</name>
</gene>
<dbReference type="PANTHER" id="PTHR21520">
    <property type="entry name" value="GLUTAMATE-RICH PROTEIN 2"/>
    <property type="match status" value="1"/>
</dbReference>
<name>A0A2P6NIG8_9EUKA</name>
<dbReference type="Proteomes" id="UP000241769">
    <property type="component" value="Unassembled WGS sequence"/>
</dbReference>
<organism evidence="2 3">
    <name type="scientific">Planoprotostelium fungivorum</name>
    <dbReference type="NCBI Taxonomy" id="1890364"/>
    <lineage>
        <taxon>Eukaryota</taxon>
        <taxon>Amoebozoa</taxon>
        <taxon>Evosea</taxon>
        <taxon>Variosea</taxon>
        <taxon>Cavosteliida</taxon>
        <taxon>Cavosteliaceae</taxon>
        <taxon>Planoprotostelium</taxon>
    </lineage>
</organism>
<dbReference type="InterPro" id="IPR026703">
    <property type="entry name" value="ERICH2"/>
</dbReference>
<sequence>MSIRREEGASSKNHASVSADQRPSSAVKLQPLAKPAPIALVQKFLRCLQVKNYKEAAIVAQEVLSYEPENQLILSFQSTLDEHQVVDAELKAVEEEYANEYSDSEEEGEESDSEDEEQTNKEDASVHKA</sequence>
<feature type="compositionally biased region" description="Basic and acidic residues" evidence="1">
    <location>
        <begin position="118"/>
        <end position="129"/>
    </location>
</feature>
<dbReference type="EMBL" id="MDYQ01000077">
    <property type="protein sequence ID" value="PRP83756.1"/>
    <property type="molecule type" value="Genomic_DNA"/>
</dbReference>
<dbReference type="PANTHER" id="PTHR21520:SF2">
    <property type="entry name" value="GLUTAMATE-RICH PROTEIN 2"/>
    <property type="match status" value="1"/>
</dbReference>
<keyword evidence="3" id="KW-1185">Reference proteome</keyword>
<feature type="region of interest" description="Disordered" evidence="1">
    <location>
        <begin position="95"/>
        <end position="129"/>
    </location>
</feature>
<feature type="region of interest" description="Disordered" evidence="1">
    <location>
        <begin position="1"/>
        <end position="30"/>
    </location>
</feature>
<evidence type="ECO:0000313" key="2">
    <source>
        <dbReference type="EMBL" id="PRP83756.1"/>
    </source>
</evidence>